<feature type="transmembrane region" description="Helical" evidence="6">
    <location>
        <begin position="38"/>
        <end position="57"/>
    </location>
</feature>
<proteinExistence type="inferred from homology"/>
<evidence type="ECO:0000256" key="4">
    <source>
        <dbReference type="ARBA" id="ARBA00022989"/>
    </source>
</evidence>
<dbReference type="InterPro" id="IPR002549">
    <property type="entry name" value="AI-2E-like"/>
</dbReference>
<feature type="transmembrane region" description="Helical" evidence="6">
    <location>
        <begin position="242"/>
        <end position="271"/>
    </location>
</feature>
<gene>
    <name evidence="7" type="ORF">EDD68_101446</name>
</gene>
<feature type="transmembrane region" description="Helical" evidence="6">
    <location>
        <begin position="214"/>
        <end position="236"/>
    </location>
</feature>
<dbReference type="PANTHER" id="PTHR21716">
    <property type="entry name" value="TRANSMEMBRANE PROTEIN"/>
    <property type="match status" value="1"/>
</dbReference>
<sequence>MDRREKSLLYWLAVALLVSLLLFLLEKTFPLISTVARFMFKILIPFMIAALFAYLLHPIVEWLSKYIPGWLSILSIFFLIFAGAGYGIYQAYPLFVQQLRELTKNLPELMDTYQKWIFQLYINTSNLPEEVHDQMDEAFQELETMSIDALTQLAYSLTGITDVLIIAAVIPILVFYMLKDFARLKQAVLNALPEEKRKSFNQHIKKIDKNLGGYLRGQLLVCLFVALLSILLLWLIQMKYPLLLGLFMGLTNIIPYFGPILGAIPAVIVAVTISVKKALMVIGVVFVVQIIEGNLLSPYIVGRSLHIHPVIIIIALLIGGEWFGIVGLIFAVPVLTVLKVFAEQTPVMKRLKAGWKKT</sequence>
<reference evidence="7 8" key="1">
    <citation type="submission" date="2019-03" db="EMBL/GenBank/DDBJ databases">
        <title>Genomic Encyclopedia of Type Strains, Phase IV (KMG-IV): sequencing the most valuable type-strain genomes for metagenomic binning, comparative biology and taxonomic classification.</title>
        <authorList>
            <person name="Goeker M."/>
        </authorList>
    </citation>
    <scope>NUCLEOTIDE SEQUENCE [LARGE SCALE GENOMIC DNA]</scope>
    <source>
        <strain evidence="7 8">DSM 25894</strain>
    </source>
</reference>
<name>A0A4R3NBN2_9BACI</name>
<evidence type="ECO:0000256" key="2">
    <source>
        <dbReference type="ARBA" id="ARBA00009773"/>
    </source>
</evidence>
<dbReference type="EMBL" id="SMAN01000001">
    <property type="protein sequence ID" value="TCT27079.1"/>
    <property type="molecule type" value="Genomic_DNA"/>
</dbReference>
<keyword evidence="8" id="KW-1185">Reference proteome</keyword>
<organism evidence="7 8">
    <name type="scientific">Melghiribacillus thermohalophilus</name>
    <dbReference type="NCBI Taxonomy" id="1324956"/>
    <lineage>
        <taxon>Bacteria</taxon>
        <taxon>Bacillati</taxon>
        <taxon>Bacillota</taxon>
        <taxon>Bacilli</taxon>
        <taxon>Bacillales</taxon>
        <taxon>Bacillaceae</taxon>
        <taxon>Melghiribacillus</taxon>
    </lineage>
</organism>
<dbReference type="Proteomes" id="UP000294650">
    <property type="component" value="Unassembled WGS sequence"/>
</dbReference>
<dbReference type="GO" id="GO:0055085">
    <property type="term" value="P:transmembrane transport"/>
    <property type="evidence" value="ECO:0007669"/>
    <property type="project" value="TreeGrafter"/>
</dbReference>
<comment type="subcellular location">
    <subcellularLocation>
        <location evidence="1">Membrane</location>
        <topology evidence="1">Multi-pass membrane protein</topology>
    </subcellularLocation>
</comment>
<protein>
    <submittedName>
        <fullName evidence="7">Putative PurR-regulated permease PerM</fullName>
    </submittedName>
</protein>
<accession>A0A4R3NBN2</accession>
<dbReference type="Pfam" id="PF01594">
    <property type="entry name" value="AI-2E_transport"/>
    <property type="match status" value="1"/>
</dbReference>
<feature type="transmembrane region" description="Helical" evidence="6">
    <location>
        <begin position="278"/>
        <end position="297"/>
    </location>
</feature>
<evidence type="ECO:0000256" key="5">
    <source>
        <dbReference type="ARBA" id="ARBA00023136"/>
    </source>
</evidence>
<dbReference type="GO" id="GO:0016020">
    <property type="term" value="C:membrane"/>
    <property type="evidence" value="ECO:0007669"/>
    <property type="project" value="UniProtKB-SubCell"/>
</dbReference>
<comment type="similarity">
    <text evidence="2">Belongs to the autoinducer-2 exporter (AI-2E) (TC 2.A.86) family.</text>
</comment>
<evidence type="ECO:0000256" key="1">
    <source>
        <dbReference type="ARBA" id="ARBA00004141"/>
    </source>
</evidence>
<dbReference type="RefSeq" id="WP_132370572.1">
    <property type="nucleotide sequence ID" value="NZ_SMAN01000001.1"/>
</dbReference>
<feature type="transmembrane region" description="Helical" evidence="6">
    <location>
        <begin position="7"/>
        <end position="26"/>
    </location>
</feature>
<evidence type="ECO:0000256" key="6">
    <source>
        <dbReference type="SAM" id="Phobius"/>
    </source>
</evidence>
<evidence type="ECO:0000313" key="7">
    <source>
        <dbReference type="EMBL" id="TCT27079.1"/>
    </source>
</evidence>
<keyword evidence="3 6" id="KW-0812">Transmembrane</keyword>
<feature type="transmembrane region" description="Helical" evidence="6">
    <location>
        <begin position="309"/>
        <end position="342"/>
    </location>
</feature>
<evidence type="ECO:0000256" key="3">
    <source>
        <dbReference type="ARBA" id="ARBA00022692"/>
    </source>
</evidence>
<feature type="transmembrane region" description="Helical" evidence="6">
    <location>
        <begin position="153"/>
        <end position="178"/>
    </location>
</feature>
<comment type="caution">
    <text evidence="7">The sequence shown here is derived from an EMBL/GenBank/DDBJ whole genome shotgun (WGS) entry which is preliminary data.</text>
</comment>
<keyword evidence="5 6" id="KW-0472">Membrane</keyword>
<keyword evidence="4 6" id="KW-1133">Transmembrane helix</keyword>
<dbReference type="PANTHER" id="PTHR21716:SF15">
    <property type="entry name" value="TRANSPORT PROTEIN YRRI-RELATED"/>
    <property type="match status" value="1"/>
</dbReference>
<evidence type="ECO:0000313" key="8">
    <source>
        <dbReference type="Proteomes" id="UP000294650"/>
    </source>
</evidence>
<dbReference type="OrthoDB" id="9793390at2"/>
<dbReference type="AlphaFoldDB" id="A0A4R3NBN2"/>
<feature type="transmembrane region" description="Helical" evidence="6">
    <location>
        <begin position="69"/>
        <end position="89"/>
    </location>
</feature>